<proteinExistence type="predicted"/>
<organism evidence="1 2">
    <name type="scientific">Dyella caseinilytica</name>
    <dbReference type="NCBI Taxonomy" id="1849581"/>
    <lineage>
        <taxon>Bacteria</taxon>
        <taxon>Pseudomonadati</taxon>
        <taxon>Pseudomonadota</taxon>
        <taxon>Gammaproteobacteria</taxon>
        <taxon>Lysobacterales</taxon>
        <taxon>Rhodanobacteraceae</taxon>
        <taxon>Dyella</taxon>
    </lineage>
</organism>
<reference evidence="1 2" key="1">
    <citation type="submission" date="2020-10" db="EMBL/GenBank/DDBJ databases">
        <title>Phylogeny of dyella-like bacteria.</title>
        <authorList>
            <person name="Fu J."/>
        </authorList>
    </citation>
    <scope>NUCLEOTIDE SEQUENCE [LARGE SCALE GENOMIC DNA]</scope>
    <source>
        <strain evidence="1 2">DHOB09</strain>
    </source>
</reference>
<name>A0ABX7GQG4_9GAMM</name>
<dbReference type="EMBL" id="CP064030">
    <property type="protein sequence ID" value="QRN52233.1"/>
    <property type="molecule type" value="Genomic_DNA"/>
</dbReference>
<gene>
    <name evidence="1" type="ORF">ISN74_12110</name>
</gene>
<keyword evidence="2" id="KW-1185">Reference proteome</keyword>
<dbReference type="RefSeq" id="WP_188800977.1">
    <property type="nucleotide sequence ID" value="NZ_BMIZ01000003.1"/>
</dbReference>
<evidence type="ECO:0000313" key="2">
    <source>
        <dbReference type="Proteomes" id="UP000663181"/>
    </source>
</evidence>
<evidence type="ECO:0000313" key="1">
    <source>
        <dbReference type="EMBL" id="QRN52233.1"/>
    </source>
</evidence>
<sequence>MGVIIEFFSVAADAEVTEDGDEVASISINSRAAGSVFAVLMASPLAGLVGDGSAAERAITVRMPDFPTLTLFAISLRDTDPDEALRDFANALDDAINEASWRMGDLRIVAT</sequence>
<accession>A0ABX7GQG4</accession>
<protein>
    <submittedName>
        <fullName evidence="1">Uncharacterized protein</fullName>
    </submittedName>
</protein>
<dbReference type="Proteomes" id="UP000663181">
    <property type="component" value="Chromosome"/>
</dbReference>